<dbReference type="InterPro" id="IPR004597">
    <property type="entry name" value="Tag"/>
</dbReference>
<dbReference type="NCBIfam" id="TIGR00624">
    <property type="entry name" value="tag"/>
    <property type="match status" value="1"/>
</dbReference>
<evidence type="ECO:0000313" key="3">
    <source>
        <dbReference type="Proteomes" id="UP000000383"/>
    </source>
</evidence>
<dbReference type="Pfam" id="PF03352">
    <property type="entry name" value="Adenine_glyco"/>
    <property type="match status" value="1"/>
</dbReference>
<organism evidence="2 3">
    <name type="scientific">Methylotenera versatilis (strain 301)</name>
    <dbReference type="NCBI Taxonomy" id="666681"/>
    <lineage>
        <taxon>Bacteria</taxon>
        <taxon>Pseudomonadati</taxon>
        <taxon>Pseudomonadota</taxon>
        <taxon>Betaproteobacteria</taxon>
        <taxon>Nitrosomonadales</taxon>
        <taxon>Methylophilaceae</taxon>
        <taxon>Methylotenera</taxon>
    </lineage>
</organism>
<dbReference type="InterPro" id="IPR052891">
    <property type="entry name" value="DNA-3mA_glycosylase"/>
</dbReference>
<dbReference type="KEGG" id="meh:M301_0187"/>
<evidence type="ECO:0000256" key="1">
    <source>
        <dbReference type="PIRSR" id="PIRSR604597-1"/>
    </source>
</evidence>
<dbReference type="EMBL" id="CP002056">
    <property type="protein sequence ID" value="ADI28575.1"/>
    <property type="molecule type" value="Genomic_DNA"/>
</dbReference>
<dbReference type="GO" id="GO:0008725">
    <property type="term" value="F:DNA-3-methyladenine glycosylase activity"/>
    <property type="evidence" value="ECO:0007669"/>
    <property type="project" value="UniProtKB-EC"/>
</dbReference>
<dbReference type="OrthoDB" id="9807664at2"/>
<protein>
    <submittedName>
        <fullName evidence="2">DNA-3-methyladenine glycosylase I</fullName>
        <ecNumber evidence="2">3.2.2.20</ecNumber>
    </submittedName>
</protein>
<feature type="binding site" evidence="1">
    <location>
        <position position="184"/>
    </location>
    <ligand>
        <name>Zn(2+)</name>
        <dbReference type="ChEBI" id="CHEBI:29105"/>
    </ligand>
</feature>
<dbReference type="GO" id="GO:0006284">
    <property type="term" value="P:base-excision repair"/>
    <property type="evidence" value="ECO:0007669"/>
    <property type="project" value="InterPro"/>
</dbReference>
<feature type="binding site" evidence="1">
    <location>
        <position position="16"/>
    </location>
    <ligand>
        <name>Zn(2+)</name>
        <dbReference type="ChEBI" id="CHEBI:29105"/>
    </ligand>
</feature>
<reference evidence="3" key="1">
    <citation type="submission" date="2010-05" db="EMBL/GenBank/DDBJ databases">
        <title>Complete sequence of Methylotenera sp. 301.</title>
        <authorList>
            <person name="Lucas S."/>
            <person name="Copeland A."/>
            <person name="Lapidus A."/>
            <person name="Cheng J.-F."/>
            <person name="Bruce D."/>
            <person name="Goodwin L."/>
            <person name="Pitluck S."/>
            <person name="Clum A."/>
            <person name="Land M."/>
            <person name="Hauser L."/>
            <person name="Kyrpides N."/>
            <person name="Ivanova N."/>
            <person name="Chistoservova L."/>
            <person name="Kalyuzhnaya M."/>
            <person name="Woyke T."/>
        </authorList>
    </citation>
    <scope>NUCLEOTIDE SEQUENCE [LARGE SCALE GENOMIC DNA]</scope>
    <source>
        <strain evidence="3">301</strain>
    </source>
</reference>
<dbReference type="HOGENOM" id="CLU_083758_1_0_4"/>
<gene>
    <name evidence="2" type="ordered locus">M301_0187</name>
</gene>
<dbReference type="PANTHER" id="PTHR30037">
    <property type="entry name" value="DNA-3-METHYLADENINE GLYCOSYLASE 1"/>
    <property type="match status" value="1"/>
</dbReference>
<dbReference type="eggNOG" id="COG2818">
    <property type="taxonomic scope" value="Bacteria"/>
</dbReference>
<keyword evidence="3" id="KW-1185">Reference proteome</keyword>
<dbReference type="SUPFAM" id="SSF48150">
    <property type="entry name" value="DNA-glycosylase"/>
    <property type="match status" value="1"/>
</dbReference>
<dbReference type="Gene3D" id="1.10.340.30">
    <property type="entry name" value="Hypothetical protein, domain 2"/>
    <property type="match status" value="1"/>
</dbReference>
<dbReference type="AlphaFoldDB" id="D7DKW4"/>
<reference evidence="2 3" key="2">
    <citation type="journal article" date="2011" name="J. Bacteriol.">
        <title>Genomes of three methylotrophs from a single niche uncover genetic and metabolic divergence of Methylophilaceae.</title>
        <authorList>
            <person name="Lapidus A."/>
            <person name="Clum A."/>
            <person name="Labutti K."/>
            <person name="Kaluzhnaya M.G."/>
            <person name="Lim S."/>
            <person name="Beck D.A."/>
            <person name="Glavina Del Rio T."/>
            <person name="Nolan M."/>
            <person name="Mavromatis K."/>
            <person name="Huntemann M."/>
            <person name="Lucas S."/>
            <person name="Lidstrom M.E."/>
            <person name="Ivanova N."/>
            <person name="Chistoserdova L."/>
        </authorList>
    </citation>
    <scope>NUCLEOTIDE SEQUENCE [LARGE SCALE GENOMIC DNA]</scope>
    <source>
        <strain evidence="2 3">301</strain>
    </source>
</reference>
<dbReference type="InterPro" id="IPR005019">
    <property type="entry name" value="Adenine_glyco"/>
</dbReference>
<keyword evidence="2" id="KW-0326">Glycosidase</keyword>
<dbReference type="RefSeq" id="WP_013146892.1">
    <property type="nucleotide sequence ID" value="NC_014207.1"/>
</dbReference>
<sequence length="191" mass="21926">MSHHLNPAEIKHQKRCTWAESNALMQAYHDTEWGVPQRDSRMLWEMLMLEGFQAGLSWITVLRKREAFRQAFADFDPVKVANFNEDDINRLMNNEGIIRARAKIQATIAGAKIYCEMKARGESFSDFCWSFTERKVLNGNGSSVPVMTPLSEEISKELKRRGFKFVGPTIVYAWMQAVGIVNDHASDCFCR</sequence>
<keyword evidence="1" id="KW-0862">Zinc</keyword>
<dbReference type="EC" id="3.2.2.20" evidence="2"/>
<dbReference type="GO" id="GO:0046872">
    <property type="term" value="F:metal ion binding"/>
    <property type="evidence" value="ECO:0007669"/>
    <property type="project" value="UniProtKB-KW"/>
</dbReference>
<evidence type="ECO:0000313" key="2">
    <source>
        <dbReference type="EMBL" id="ADI28575.1"/>
    </source>
</evidence>
<dbReference type="Proteomes" id="UP000000383">
    <property type="component" value="Chromosome"/>
</dbReference>
<dbReference type="InterPro" id="IPR011257">
    <property type="entry name" value="DNA_glycosylase"/>
</dbReference>
<proteinExistence type="predicted"/>
<feature type="binding site" evidence="1">
    <location>
        <position position="188"/>
    </location>
    <ligand>
        <name>Zn(2+)</name>
        <dbReference type="ChEBI" id="CHEBI:29105"/>
    </ligand>
</feature>
<feature type="binding site" evidence="1">
    <location>
        <position position="29"/>
    </location>
    <ligand>
        <name>Zn(2+)</name>
        <dbReference type="ChEBI" id="CHEBI:29105"/>
    </ligand>
</feature>
<keyword evidence="2" id="KW-0378">Hydrolase</keyword>
<dbReference type="PANTHER" id="PTHR30037:SF4">
    <property type="entry name" value="DNA-3-METHYLADENINE GLYCOSYLASE I"/>
    <property type="match status" value="1"/>
</dbReference>
<keyword evidence="1" id="KW-0479">Metal-binding</keyword>
<accession>D7DKW4</accession>
<name>D7DKW4_METV0</name>